<evidence type="ECO:0000256" key="2">
    <source>
        <dbReference type="SAM" id="Phobius"/>
    </source>
</evidence>
<dbReference type="Proteomes" id="UP000275385">
    <property type="component" value="Unassembled WGS sequence"/>
</dbReference>
<dbReference type="STRING" id="177199.A0A420Y9I6"/>
<reference evidence="3 4" key="1">
    <citation type="submission" date="2018-08" db="EMBL/GenBank/DDBJ databases">
        <title>Draft genome of the lignicolous fungus Coniochaeta pulveracea.</title>
        <authorList>
            <person name="Borstlap C.J."/>
            <person name="De Witt R.N."/>
            <person name="Botha A."/>
            <person name="Volschenk H."/>
        </authorList>
    </citation>
    <scope>NUCLEOTIDE SEQUENCE [LARGE SCALE GENOMIC DNA]</scope>
    <source>
        <strain evidence="3 4">CAB683</strain>
    </source>
</reference>
<name>A0A420Y9I6_9PEZI</name>
<evidence type="ECO:0000256" key="1">
    <source>
        <dbReference type="SAM" id="MobiDB-lite"/>
    </source>
</evidence>
<accession>A0A420Y9I6</accession>
<proteinExistence type="predicted"/>
<feature type="region of interest" description="Disordered" evidence="1">
    <location>
        <begin position="248"/>
        <end position="328"/>
    </location>
</feature>
<evidence type="ECO:0000313" key="4">
    <source>
        <dbReference type="Proteomes" id="UP000275385"/>
    </source>
</evidence>
<sequence length="328" mass="34230">MASAKGPETNDGIVTSWMPITTAHPSVKGCEGLVYSYVANTVAVFDPGYGLSVSDLSCLPKPMTTWWEQGMLGPNTATVLSIGPVTCPEAYYTARTSAKDSSSTLVACCPIGYKFSDFRNNGDTQQCVSQLDAGHVMTFAVRDDRKNWHINTSTVPSPSPIYAIQVNGWAFAEETGTATGSSNACTATTTIGHSTGAADPGLTSGDKAGIGVGVAMGVIGLLSLLAGIWMMMRARRRERALVGRESPEYYANHTPGDEGSPMQTSPIPGTNKPQAVTTTGTLSPQSGYRHARSGHTVGGPLGGSASPVELSEERPTELPANPTPGVQS</sequence>
<keyword evidence="4" id="KW-1185">Reference proteome</keyword>
<dbReference type="AlphaFoldDB" id="A0A420Y9I6"/>
<keyword evidence="2" id="KW-0812">Transmembrane</keyword>
<evidence type="ECO:0000313" key="3">
    <source>
        <dbReference type="EMBL" id="RKU44440.1"/>
    </source>
</evidence>
<dbReference type="OrthoDB" id="4497263at2759"/>
<keyword evidence="2" id="KW-1133">Transmembrane helix</keyword>
<protein>
    <recommendedName>
        <fullName evidence="5">Mid2 domain-containing protein</fullName>
    </recommendedName>
</protein>
<feature type="compositionally biased region" description="Polar residues" evidence="1">
    <location>
        <begin position="261"/>
        <end position="286"/>
    </location>
</feature>
<keyword evidence="2" id="KW-0472">Membrane</keyword>
<dbReference type="EMBL" id="QVQW01000031">
    <property type="protein sequence ID" value="RKU44440.1"/>
    <property type="molecule type" value="Genomic_DNA"/>
</dbReference>
<feature type="transmembrane region" description="Helical" evidence="2">
    <location>
        <begin position="208"/>
        <end position="229"/>
    </location>
</feature>
<comment type="caution">
    <text evidence="3">The sequence shown here is derived from an EMBL/GenBank/DDBJ whole genome shotgun (WGS) entry which is preliminary data.</text>
</comment>
<organism evidence="3 4">
    <name type="scientific">Coniochaeta pulveracea</name>
    <dbReference type="NCBI Taxonomy" id="177199"/>
    <lineage>
        <taxon>Eukaryota</taxon>
        <taxon>Fungi</taxon>
        <taxon>Dikarya</taxon>
        <taxon>Ascomycota</taxon>
        <taxon>Pezizomycotina</taxon>
        <taxon>Sordariomycetes</taxon>
        <taxon>Sordariomycetidae</taxon>
        <taxon>Coniochaetales</taxon>
        <taxon>Coniochaetaceae</taxon>
        <taxon>Coniochaeta</taxon>
    </lineage>
</organism>
<gene>
    <name evidence="3" type="ORF">DL546_007497</name>
</gene>
<evidence type="ECO:0008006" key="5">
    <source>
        <dbReference type="Google" id="ProtNLM"/>
    </source>
</evidence>